<sequence>MESSSDWEESEPGVRRFRSDFPETARDNVTLKRHSSVTAGLPLGTLLLPLVIPSLLLAMVVGCTRIAVRQRLKGILDPAVHKKLSHAFLVVTFWSRAKLFCIEASLVPNLMWQSCISFNSASNDDDSVLLKGV</sequence>
<organism evidence="2 3">
    <name type="scientific">Agrilus planipennis</name>
    <name type="common">Emerald ash borer</name>
    <name type="synonym">Agrilus marcopoli</name>
    <dbReference type="NCBI Taxonomy" id="224129"/>
    <lineage>
        <taxon>Eukaryota</taxon>
        <taxon>Metazoa</taxon>
        <taxon>Ecdysozoa</taxon>
        <taxon>Arthropoda</taxon>
        <taxon>Hexapoda</taxon>
        <taxon>Insecta</taxon>
        <taxon>Pterygota</taxon>
        <taxon>Neoptera</taxon>
        <taxon>Endopterygota</taxon>
        <taxon>Coleoptera</taxon>
        <taxon>Polyphaga</taxon>
        <taxon>Elateriformia</taxon>
        <taxon>Buprestoidea</taxon>
        <taxon>Buprestidae</taxon>
        <taxon>Agrilinae</taxon>
        <taxon>Agrilus</taxon>
    </lineage>
</organism>
<evidence type="ECO:0000313" key="2">
    <source>
        <dbReference type="Proteomes" id="UP000192223"/>
    </source>
</evidence>
<dbReference type="InParanoid" id="A0A1W4WWP9"/>
<keyword evidence="1" id="KW-1133">Transmembrane helix</keyword>
<evidence type="ECO:0000313" key="3">
    <source>
        <dbReference type="RefSeq" id="XP_018324942.1"/>
    </source>
</evidence>
<feature type="transmembrane region" description="Helical" evidence="1">
    <location>
        <begin position="46"/>
        <end position="68"/>
    </location>
</feature>
<gene>
    <name evidence="3" type="primary">LOC108736854</name>
</gene>
<dbReference type="RefSeq" id="XP_018324942.1">
    <property type="nucleotide sequence ID" value="XM_018469440.2"/>
</dbReference>
<dbReference type="KEGG" id="apln:108736854"/>
<reference evidence="3" key="1">
    <citation type="submission" date="2025-08" db="UniProtKB">
        <authorList>
            <consortium name="RefSeq"/>
        </authorList>
    </citation>
    <scope>IDENTIFICATION</scope>
    <source>
        <tissue evidence="3">Entire body</tissue>
    </source>
</reference>
<name>A0A1W4WWP9_AGRPL</name>
<dbReference type="GeneID" id="108736854"/>
<proteinExistence type="predicted"/>
<keyword evidence="1" id="KW-0812">Transmembrane</keyword>
<keyword evidence="2" id="KW-1185">Reference proteome</keyword>
<dbReference type="Proteomes" id="UP000192223">
    <property type="component" value="Unplaced"/>
</dbReference>
<accession>A0A1W4WWP9</accession>
<dbReference type="AlphaFoldDB" id="A0A1W4WWP9"/>
<protein>
    <submittedName>
        <fullName evidence="3">Uncharacterized protein LOC108736854 isoform X1</fullName>
    </submittedName>
</protein>
<keyword evidence="1" id="KW-0472">Membrane</keyword>
<evidence type="ECO:0000256" key="1">
    <source>
        <dbReference type="SAM" id="Phobius"/>
    </source>
</evidence>